<evidence type="ECO:0000259" key="3">
    <source>
        <dbReference type="PROSITE" id="PS51186"/>
    </source>
</evidence>
<dbReference type="RefSeq" id="WP_310256093.1">
    <property type="nucleotide sequence ID" value="NZ_JAVDWA010000001.1"/>
</dbReference>
<dbReference type="Proteomes" id="UP001258181">
    <property type="component" value="Unassembled WGS sequence"/>
</dbReference>
<dbReference type="Gene3D" id="3.40.630.30">
    <property type="match status" value="1"/>
</dbReference>
<sequence length="130" mass="15037">MNLRYVIDDKTLSVDSFLCLVNAVWPGTYHEFRTLEAIKNTINITAWDEERLVGCARILTDGYFFGTISEVLVRPDYQKQGIGKRLMELAWEASPTSLFFGAQPGKEEFFEKLGYTKSIQSFQRKKERVK</sequence>
<reference evidence="4 5" key="1">
    <citation type="submission" date="2023-07" db="EMBL/GenBank/DDBJ databases">
        <title>Sorghum-associated microbial communities from plants grown in Nebraska, USA.</title>
        <authorList>
            <person name="Schachtman D."/>
        </authorList>
    </citation>
    <scope>NUCLEOTIDE SEQUENCE [LARGE SCALE GENOMIC DNA]</scope>
    <source>
        <strain evidence="4 5">BE211</strain>
    </source>
</reference>
<organism evidence="4 5">
    <name type="scientific">Fictibacillus barbaricus</name>
    <dbReference type="NCBI Taxonomy" id="182136"/>
    <lineage>
        <taxon>Bacteria</taxon>
        <taxon>Bacillati</taxon>
        <taxon>Bacillota</taxon>
        <taxon>Bacilli</taxon>
        <taxon>Bacillales</taxon>
        <taxon>Fictibacillaceae</taxon>
        <taxon>Fictibacillus</taxon>
    </lineage>
</organism>
<comment type="caution">
    <text evidence="4">The sequence shown here is derived from an EMBL/GenBank/DDBJ whole genome shotgun (WGS) entry which is preliminary data.</text>
</comment>
<dbReference type="InterPro" id="IPR045039">
    <property type="entry name" value="NSI-like"/>
</dbReference>
<evidence type="ECO:0000313" key="4">
    <source>
        <dbReference type="EMBL" id="MDR7071508.1"/>
    </source>
</evidence>
<gene>
    <name evidence="4" type="ORF">J2X07_000483</name>
</gene>
<dbReference type="Pfam" id="PF13508">
    <property type="entry name" value="Acetyltransf_7"/>
    <property type="match status" value="1"/>
</dbReference>
<name>A0ABU1TWB5_9BACL</name>
<evidence type="ECO:0000256" key="1">
    <source>
        <dbReference type="ARBA" id="ARBA00022679"/>
    </source>
</evidence>
<dbReference type="InterPro" id="IPR000182">
    <property type="entry name" value="GNAT_dom"/>
</dbReference>
<dbReference type="PANTHER" id="PTHR43626:SF4">
    <property type="entry name" value="GCN5-RELATED N-ACETYLTRANSFERASE 2, CHLOROPLASTIC"/>
    <property type="match status" value="1"/>
</dbReference>
<dbReference type="InterPro" id="IPR016181">
    <property type="entry name" value="Acyl_CoA_acyltransferase"/>
</dbReference>
<proteinExistence type="predicted"/>
<evidence type="ECO:0000256" key="2">
    <source>
        <dbReference type="ARBA" id="ARBA00023315"/>
    </source>
</evidence>
<feature type="domain" description="N-acetyltransferase" evidence="3">
    <location>
        <begin position="1"/>
        <end position="130"/>
    </location>
</feature>
<keyword evidence="1" id="KW-0808">Transferase</keyword>
<dbReference type="SUPFAM" id="SSF55729">
    <property type="entry name" value="Acyl-CoA N-acyltransferases (Nat)"/>
    <property type="match status" value="1"/>
</dbReference>
<keyword evidence="5" id="KW-1185">Reference proteome</keyword>
<keyword evidence="2" id="KW-0012">Acyltransferase</keyword>
<evidence type="ECO:0000313" key="5">
    <source>
        <dbReference type="Proteomes" id="UP001258181"/>
    </source>
</evidence>
<dbReference type="EMBL" id="JAVDWA010000001">
    <property type="protein sequence ID" value="MDR7071508.1"/>
    <property type="molecule type" value="Genomic_DNA"/>
</dbReference>
<dbReference type="PROSITE" id="PS51186">
    <property type="entry name" value="GNAT"/>
    <property type="match status" value="1"/>
</dbReference>
<dbReference type="CDD" id="cd04301">
    <property type="entry name" value="NAT_SF"/>
    <property type="match status" value="1"/>
</dbReference>
<protein>
    <submittedName>
        <fullName evidence="4">GNAT family N-acyltransferase</fullName>
    </submittedName>
</protein>
<accession>A0ABU1TWB5</accession>
<dbReference type="PANTHER" id="PTHR43626">
    <property type="entry name" value="ACYL-COA N-ACYLTRANSFERASE"/>
    <property type="match status" value="1"/>
</dbReference>